<organism evidence="2 3">
    <name type="scientific">Pseudonocardia ailaonensis</name>
    <dbReference type="NCBI Taxonomy" id="367279"/>
    <lineage>
        <taxon>Bacteria</taxon>
        <taxon>Bacillati</taxon>
        <taxon>Actinomycetota</taxon>
        <taxon>Actinomycetes</taxon>
        <taxon>Pseudonocardiales</taxon>
        <taxon>Pseudonocardiaceae</taxon>
        <taxon>Pseudonocardia</taxon>
    </lineage>
</organism>
<dbReference type="RefSeq" id="WP_344417576.1">
    <property type="nucleotide sequence ID" value="NZ_BAAAQK010000009.1"/>
</dbReference>
<feature type="domain" description="SnoaL-like" evidence="1">
    <location>
        <begin position="11"/>
        <end position="145"/>
    </location>
</feature>
<evidence type="ECO:0000313" key="3">
    <source>
        <dbReference type="Proteomes" id="UP001500449"/>
    </source>
</evidence>
<dbReference type="SUPFAM" id="SSF54427">
    <property type="entry name" value="NTF2-like"/>
    <property type="match status" value="1"/>
</dbReference>
<accession>A0ABN2N4N2</accession>
<proteinExistence type="predicted"/>
<sequence length="173" mass="19176">MSAGLASRVDALEAQAAVRTLKAAYMQGLDDRRRGAVADLFWEDAVWEALPERVPDGVDEAPGAGERIVGREAIAASFVDAAARMSFTAHFLTNESITVSGDRAVGRWKLLQACTAGRDTAFWQAGVYVDDFERRDGEWRFAHLRLAMDFRTPYHEGWLATRMWELPTVGAGR</sequence>
<dbReference type="Pfam" id="PF13577">
    <property type="entry name" value="SnoaL_4"/>
    <property type="match status" value="1"/>
</dbReference>
<keyword evidence="3" id="KW-1185">Reference proteome</keyword>
<dbReference type="InterPro" id="IPR037401">
    <property type="entry name" value="SnoaL-like"/>
</dbReference>
<dbReference type="InterPro" id="IPR032710">
    <property type="entry name" value="NTF2-like_dom_sf"/>
</dbReference>
<evidence type="ECO:0000259" key="1">
    <source>
        <dbReference type="Pfam" id="PF13577"/>
    </source>
</evidence>
<reference evidence="2 3" key="1">
    <citation type="journal article" date="2019" name="Int. J. Syst. Evol. Microbiol.">
        <title>The Global Catalogue of Microorganisms (GCM) 10K type strain sequencing project: providing services to taxonomists for standard genome sequencing and annotation.</title>
        <authorList>
            <consortium name="The Broad Institute Genomics Platform"/>
            <consortium name="The Broad Institute Genome Sequencing Center for Infectious Disease"/>
            <person name="Wu L."/>
            <person name="Ma J."/>
        </authorList>
    </citation>
    <scope>NUCLEOTIDE SEQUENCE [LARGE SCALE GENOMIC DNA]</scope>
    <source>
        <strain evidence="2 3">JCM 16009</strain>
    </source>
</reference>
<dbReference type="Gene3D" id="3.10.450.50">
    <property type="match status" value="1"/>
</dbReference>
<dbReference type="Proteomes" id="UP001500449">
    <property type="component" value="Unassembled WGS sequence"/>
</dbReference>
<dbReference type="CDD" id="cd00531">
    <property type="entry name" value="NTF2_like"/>
    <property type="match status" value="1"/>
</dbReference>
<evidence type="ECO:0000313" key="2">
    <source>
        <dbReference type="EMBL" id="GAA1850813.1"/>
    </source>
</evidence>
<gene>
    <name evidence="2" type="ORF">GCM10009836_33430</name>
</gene>
<protein>
    <submittedName>
        <fullName evidence="2">Nuclear transport factor 2 family protein</fullName>
    </submittedName>
</protein>
<dbReference type="EMBL" id="BAAAQK010000009">
    <property type="protein sequence ID" value="GAA1850813.1"/>
    <property type="molecule type" value="Genomic_DNA"/>
</dbReference>
<comment type="caution">
    <text evidence="2">The sequence shown here is derived from an EMBL/GenBank/DDBJ whole genome shotgun (WGS) entry which is preliminary data.</text>
</comment>
<name>A0ABN2N4N2_9PSEU</name>